<dbReference type="AlphaFoldDB" id="A0A832FZN6"/>
<dbReference type="SUPFAM" id="SSF101386">
    <property type="entry name" value="all-alpha NTP pyrophosphatases"/>
    <property type="match status" value="1"/>
</dbReference>
<comment type="caution">
    <text evidence="2">The sequence shown here is derived from an EMBL/GenBank/DDBJ whole genome shotgun (WGS) entry which is preliminary data.</text>
</comment>
<dbReference type="GO" id="GO:0016787">
    <property type="term" value="F:hydrolase activity"/>
    <property type="evidence" value="ECO:0007669"/>
    <property type="project" value="UniProtKB-KW"/>
</dbReference>
<gene>
    <name evidence="2" type="ORF">ENU41_08800</name>
</gene>
<sequence length="99" mass="11470">MDLRCLQEFIRREYYERDSKRGLYATFTWLVEEVGELAEAILSGNKDNIEEEIADVLAWTISIANLLNVDVINAFKKKYLASKACIEDVSYKDNVDKIM</sequence>
<keyword evidence="2" id="KW-0378">Hydrolase</keyword>
<reference evidence="2" key="1">
    <citation type="journal article" date="2020" name="mSystems">
        <title>Genome- and Community-Level Interaction Insights into Carbon Utilization and Element Cycling Functions of Hydrothermarchaeota in Hydrothermal Sediment.</title>
        <authorList>
            <person name="Zhou Z."/>
            <person name="Liu Y."/>
            <person name="Xu W."/>
            <person name="Pan J."/>
            <person name="Luo Z.H."/>
            <person name="Li M."/>
        </authorList>
    </citation>
    <scope>NUCLEOTIDE SEQUENCE</scope>
    <source>
        <strain evidence="2">SpSt-667</strain>
    </source>
</reference>
<dbReference type="Gene3D" id="1.10.287.1080">
    <property type="entry name" value="MazG-like"/>
    <property type="match status" value="1"/>
</dbReference>
<dbReference type="CDD" id="cd11535">
    <property type="entry name" value="NTP-PPase_SsMazG"/>
    <property type="match status" value="1"/>
</dbReference>
<proteinExistence type="predicted"/>
<protein>
    <submittedName>
        <fullName evidence="2">Nucleotide pyrophosphohydrolase</fullName>
    </submittedName>
</protein>
<dbReference type="EMBL" id="DTCK01000045">
    <property type="protein sequence ID" value="HGQ36752.1"/>
    <property type="molecule type" value="Genomic_DNA"/>
</dbReference>
<name>A0A832FZN6_9CREN</name>
<dbReference type="PANTHER" id="PTHR42702:SF1">
    <property type="entry name" value="REGULATORY PROTEIN FOR BETA-LACTAMASE"/>
    <property type="match status" value="1"/>
</dbReference>
<dbReference type="InterPro" id="IPR004518">
    <property type="entry name" value="MazG-like_dom"/>
</dbReference>
<organism evidence="2">
    <name type="scientific">Ignisphaera aggregans</name>
    <dbReference type="NCBI Taxonomy" id="334771"/>
    <lineage>
        <taxon>Archaea</taxon>
        <taxon>Thermoproteota</taxon>
        <taxon>Thermoprotei</taxon>
        <taxon>Desulfurococcales</taxon>
        <taxon>Desulfurococcaceae</taxon>
        <taxon>Ignisphaera</taxon>
    </lineage>
</organism>
<feature type="domain" description="NTP pyrophosphohydrolase MazG-like" evidence="1">
    <location>
        <begin position="26"/>
        <end position="75"/>
    </location>
</feature>
<accession>A0A832FZN6</accession>
<dbReference type="Pfam" id="PF03819">
    <property type="entry name" value="MazG"/>
    <property type="match status" value="1"/>
</dbReference>
<evidence type="ECO:0000313" key="2">
    <source>
        <dbReference type="EMBL" id="HGQ36752.1"/>
    </source>
</evidence>
<dbReference type="PANTHER" id="PTHR42702">
    <property type="entry name" value="NUCLEOTIDE PYROPHOSPHOHYDROLASE"/>
    <property type="match status" value="1"/>
</dbReference>
<evidence type="ECO:0000259" key="1">
    <source>
        <dbReference type="Pfam" id="PF03819"/>
    </source>
</evidence>